<evidence type="ECO:0000256" key="9">
    <source>
        <dbReference type="ARBA" id="ARBA00023303"/>
    </source>
</evidence>
<evidence type="ECO:0000313" key="13">
    <source>
        <dbReference type="EMBL" id="OFC37666.1"/>
    </source>
</evidence>
<feature type="transmembrane region" description="Helical" evidence="12">
    <location>
        <begin position="101"/>
        <end position="122"/>
    </location>
</feature>
<evidence type="ECO:0000256" key="12">
    <source>
        <dbReference type="HAMAP-Rule" id="MF_00454"/>
    </source>
</evidence>
<dbReference type="RefSeq" id="WP_038472186.1">
    <property type="nucleotide sequence ID" value="NZ_CP026328.2"/>
</dbReference>
<organism evidence="13 15">
    <name type="scientific">Acidithiobacillus caldus</name>
    <dbReference type="NCBI Taxonomy" id="33059"/>
    <lineage>
        <taxon>Bacteria</taxon>
        <taxon>Pseudomonadati</taxon>
        <taxon>Pseudomonadota</taxon>
        <taxon>Acidithiobacillia</taxon>
        <taxon>Acidithiobacillales</taxon>
        <taxon>Acidithiobacillaceae</taxon>
        <taxon>Acidithiobacillus</taxon>
    </lineage>
</organism>
<comment type="function">
    <text evidence="12">Fluoride-specific ion channel. Important for reducing fluoride concentration in the cell, thus reducing its toxicity.</text>
</comment>
<evidence type="ECO:0000256" key="1">
    <source>
        <dbReference type="ARBA" id="ARBA00004651"/>
    </source>
</evidence>
<dbReference type="Proteomes" id="UP000175616">
    <property type="component" value="Unassembled WGS sequence"/>
</dbReference>
<keyword evidence="8 12" id="KW-0472">Membrane</keyword>
<evidence type="ECO:0000256" key="4">
    <source>
        <dbReference type="ARBA" id="ARBA00022692"/>
    </source>
</evidence>
<dbReference type="HAMAP" id="MF_00454">
    <property type="entry name" value="FluC"/>
    <property type="match status" value="1"/>
</dbReference>
<evidence type="ECO:0000313" key="16">
    <source>
        <dbReference type="Proteomes" id="UP000175707"/>
    </source>
</evidence>
<dbReference type="GO" id="GO:0005886">
    <property type="term" value="C:plasma membrane"/>
    <property type="evidence" value="ECO:0007669"/>
    <property type="project" value="UniProtKB-SubCell"/>
</dbReference>
<dbReference type="GO" id="GO:0140114">
    <property type="term" value="P:cellular detoxification of fluoride"/>
    <property type="evidence" value="ECO:0007669"/>
    <property type="project" value="UniProtKB-UniRule"/>
</dbReference>
<comment type="subcellular location">
    <subcellularLocation>
        <location evidence="1 12">Cell membrane</location>
        <topology evidence="1 12">Multi-pass membrane protein</topology>
    </subcellularLocation>
</comment>
<evidence type="ECO:0000256" key="11">
    <source>
        <dbReference type="ARBA" id="ARBA00035585"/>
    </source>
</evidence>
<evidence type="ECO:0000256" key="6">
    <source>
        <dbReference type="ARBA" id="ARBA00023053"/>
    </source>
</evidence>
<evidence type="ECO:0000256" key="10">
    <source>
        <dbReference type="ARBA" id="ARBA00035120"/>
    </source>
</evidence>
<keyword evidence="3" id="KW-0997">Cell inner membrane</keyword>
<comment type="caution">
    <text evidence="13">The sequence shown here is derived from an EMBL/GenBank/DDBJ whole genome shotgun (WGS) entry which is preliminary data.</text>
</comment>
<dbReference type="InterPro" id="IPR003691">
    <property type="entry name" value="FluC"/>
</dbReference>
<dbReference type="PANTHER" id="PTHR28259:SF1">
    <property type="entry name" value="FLUORIDE EXPORT PROTEIN 1-RELATED"/>
    <property type="match status" value="1"/>
</dbReference>
<evidence type="ECO:0000256" key="2">
    <source>
        <dbReference type="ARBA" id="ARBA00022475"/>
    </source>
</evidence>
<feature type="binding site" evidence="12">
    <location>
        <position position="79"/>
    </location>
    <ligand>
        <name>Na(+)</name>
        <dbReference type="ChEBI" id="CHEBI:29101"/>
        <note>structural</note>
    </ligand>
</feature>
<sequence>MFGTLGLIAVFAVLGAWARYGQSILVQMVLGRGFPWATLSINVLGCFLMGFLFFETLERSALSPELRTGILTGGLGAYTTFSTFSLETLVLFENGEAIKAFAYMFSSLFLCVAAAFMGAWVARSI</sequence>
<evidence type="ECO:0000256" key="3">
    <source>
        <dbReference type="ARBA" id="ARBA00022519"/>
    </source>
</evidence>
<feature type="transmembrane region" description="Helical" evidence="12">
    <location>
        <begin position="66"/>
        <end position="86"/>
    </location>
</feature>
<protein>
    <recommendedName>
        <fullName evidence="12">Fluoride-specific ion channel FluC</fullName>
    </recommendedName>
</protein>
<comment type="catalytic activity">
    <reaction evidence="11">
        <text>fluoride(in) = fluoride(out)</text>
        <dbReference type="Rhea" id="RHEA:76159"/>
        <dbReference type="ChEBI" id="CHEBI:17051"/>
    </reaction>
    <physiologicalReaction direction="left-to-right" evidence="11">
        <dbReference type="Rhea" id="RHEA:76160"/>
    </physiologicalReaction>
</comment>
<feature type="transmembrane region" description="Helical" evidence="12">
    <location>
        <begin position="34"/>
        <end position="54"/>
    </location>
</feature>
<dbReference type="NCBIfam" id="TIGR00494">
    <property type="entry name" value="crcB"/>
    <property type="match status" value="1"/>
</dbReference>
<dbReference type="EMBL" id="LZYH01000557">
    <property type="protein sequence ID" value="OFC59392.1"/>
    <property type="molecule type" value="Genomic_DNA"/>
</dbReference>
<comment type="similarity">
    <text evidence="10 12">Belongs to the fluoride channel Fluc/FEX (TC 1.A.43) family.</text>
</comment>
<evidence type="ECO:0000256" key="5">
    <source>
        <dbReference type="ARBA" id="ARBA00022989"/>
    </source>
</evidence>
<dbReference type="PATRIC" id="fig|33059.14.peg.2010"/>
<dbReference type="GO" id="GO:0046872">
    <property type="term" value="F:metal ion binding"/>
    <property type="evidence" value="ECO:0007669"/>
    <property type="project" value="UniProtKB-KW"/>
</dbReference>
<dbReference type="AlphaFoldDB" id="A0A1E7YPM5"/>
<keyword evidence="9 12" id="KW-0407">Ion channel</keyword>
<name>A0A1E7YPM5_9PROT</name>
<evidence type="ECO:0000313" key="14">
    <source>
        <dbReference type="EMBL" id="OFC59392.1"/>
    </source>
</evidence>
<dbReference type="Proteomes" id="UP000175707">
    <property type="component" value="Unassembled WGS sequence"/>
</dbReference>
<dbReference type="PANTHER" id="PTHR28259">
    <property type="entry name" value="FLUORIDE EXPORT PROTEIN 1-RELATED"/>
    <property type="match status" value="1"/>
</dbReference>
<dbReference type="Pfam" id="PF02537">
    <property type="entry name" value="CRCB"/>
    <property type="match status" value="1"/>
</dbReference>
<keyword evidence="7 12" id="KW-0406">Ion transport</keyword>
<keyword evidence="12" id="KW-0813">Transport</keyword>
<comment type="activity regulation">
    <text evidence="12">Na(+) is not transported, but it plays an essential structural role and its presence is essential for fluoride channel function.</text>
</comment>
<keyword evidence="5 12" id="KW-1133">Transmembrane helix</keyword>
<feature type="binding site" evidence="12">
    <location>
        <position position="76"/>
    </location>
    <ligand>
        <name>Na(+)</name>
        <dbReference type="ChEBI" id="CHEBI:29101"/>
        <note>structural</note>
    </ligand>
</feature>
<dbReference type="EMBL" id="LZYE01000071">
    <property type="protein sequence ID" value="OFC37666.1"/>
    <property type="molecule type" value="Genomic_DNA"/>
</dbReference>
<dbReference type="GeneID" id="92931906"/>
<reference evidence="15 16" key="1">
    <citation type="submission" date="2016-06" db="EMBL/GenBank/DDBJ databases">
        <title>Gene turnover analysis identifies the evolutionary adaptation of the extremophile Acidithiobacillus caldus.</title>
        <authorList>
            <person name="Zhang X."/>
        </authorList>
    </citation>
    <scope>NUCLEOTIDE SEQUENCE [LARGE SCALE GENOMIC DNA]</scope>
    <source>
        <strain evidence="13 15">DX</strain>
        <strain evidence="14 16">S1</strain>
    </source>
</reference>
<evidence type="ECO:0000313" key="15">
    <source>
        <dbReference type="Proteomes" id="UP000175616"/>
    </source>
</evidence>
<evidence type="ECO:0000256" key="8">
    <source>
        <dbReference type="ARBA" id="ARBA00023136"/>
    </source>
</evidence>
<proteinExistence type="inferred from homology"/>
<evidence type="ECO:0000256" key="7">
    <source>
        <dbReference type="ARBA" id="ARBA00023065"/>
    </source>
</evidence>
<dbReference type="GO" id="GO:0062054">
    <property type="term" value="F:fluoride channel activity"/>
    <property type="evidence" value="ECO:0007669"/>
    <property type="project" value="UniProtKB-UniRule"/>
</dbReference>
<accession>A0A1E7YPM5</accession>
<keyword evidence="2 12" id="KW-1003">Cell membrane</keyword>
<keyword evidence="4 12" id="KW-0812">Transmembrane</keyword>
<gene>
    <name evidence="12" type="primary">fluC</name>
    <name evidence="12" type="synonym">crcB</name>
    <name evidence="13" type="ORF">BAE27_03795</name>
    <name evidence="14" type="ORF">BAE30_08625</name>
</gene>
<keyword evidence="12" id="KW-0479">Metal-binding</keyword>
<keyword evidence="6 12" id="KW-0915">Sodium</keyword>